<dbReference type="EMBL" id="CAADFP010000079">
    <property type="protein sequence ID" value="VFK29034.1"/>
    <property type="molecule type" value="Genomic_DNA"/>
</dbReference>
<accession>A0A450W7D9</accession>
<evidence type="ECO:0000313" key="1">
    <source>
        <dbReference type="EMBL" id="VFK12957.1"/>
    </source>
</evidence>
<protein>
    <submittedName>
        <fullName evidence="1">Uncharacterized protein</fullName>
    </submittedName>
</protein>
<proteinExistence type="predicted"/>
<evidence type="ECO:0000313" key="2">
    <source>
        <dbReference type="EMBL" id="VFK29034.1"/>
    </source>
</evidence>
<gene>
    <name evidence="1" type="ORF">BECKLPF1236A_GA0070988_100805</name>
    <name evidence="2" type="ORF">BECKLPF1236C_GA0070990_100796</name>
</gene>
<reference evidence="1" key="1">
    <citation type="submission" date="2019-02" db="EMBL/GenBank/DDBJ databases">
        <authorList>
            <person name="Gruber-Vodicka R. H."/>
            <person name="Seah K. B. B."/>
        </authorList>
    </citation>
    <scope>NUCLEOTIDE SEQUENCE</scope>
    <source>
        <strain evidence="1">BECK_S312</strain>
        <strain evidence="2">BECK_S426</strain>
    </source>
</reference>
<name>A0A450W7D9_9GAMM</name>
<sequence>MLLVSASRLDRYGIDLNMCTGFPKFFRYLNIFRKEKYTFTIIEIYLFHRFVAVPSIGRAGP</sequence>
<dbReference type="AlphaFoldDB" id="A0A450W7D9"/>
<dbReference type="EMBL" id="CAADFM010000080">
    <property type="protein sequence ID" value="VFK12957.1"/>
    <property type="molecule type" value="Genomic_DNA"/>
</dbReference>
<organism evidence="1">
    <name type="scientific">Candidatus Kentrum sp. LPFa</name>
    <dbReference type="NCBI Taxonomy" id="2126335"/>
    <lineage>
        <taxon>Bacteria</taxon>
        <taxon>Pseudomonadati</taxon>
        <taxon>Pseudomonadota</taxon>
        <taxon>Gammaproteobacteria</taxon>
        <taxon>Candidatus Kentrum</taxon>
    </lineage>
</organism>